<dbReference type="InterPro" id="IPR036188">
    <property type="entry name" value="FAD/NAD-bd_sf"/>
</dbReference>
<proteinExistence type="inferred from homology"/>
<dbReference type="PANTHER" id="PTHR43624:SF2">
    <property type="entry name" value="ELECTRON TRANSFER FLAVOPROTEIN-QUINONE OXIDOREDUCTASE YDIS-RELATED"/>
    <property type="match status" value="1"/>
</dbReference>
<dbReference type="SUPFAM" id="SSF51905">
    <property type="entry name" value="FAD/NAD(P)-binding domain"/>
    <property type="match status" value="1"/>
</dbReference>
<feature type="domain" description="FixC-like C-terminal" evidence="9">
    <location>
        <begin position="369"/>
        <end position="435"/>
    </location>
</feature>
<evidence type="ECO:0000256" key="5">
    <source>
        <dbReference type="ARBA" id="ARBA00022630"/>
    </source>
</evidence>
<dbReference type="Pfam" id="PF26311">
    <property type="entry name" value="ETF-QO_FixC_C"/>
    <property type="match status" value="1"/>
</dbReference>
<dbReference type="PANTHER" id="PTHR43624">
    <property type="entry name" value="ELECTRON TRANSFER FLAVOPROTEIN-QUINONE OXIDOREDUCTASE YDIS-RELATED"/>
    <property type="match status" value="1"/>
</dbReference>
<dbReference type="InterPro" id="IPR059103">
    <property type="entry name" value="FixC-like_C"/>
</dbReference>
<comment type="similarity">
    <text evidence="3 8">Belongs to the ETF-QO/FixC family.</text>
</comment>
<dbReference type="Gene3D" id="3.50.50.60">
    <property type="entry name" value="FAD/NAD(P)-binding domain"/>
    <property type="match status" value="1"/>
</dbReference>
<dbReference type="InterPro" id="IPR039651">
    <property type="entry name" value="FixC-like"/>
</dbReference>
<dbReference type="STRING" id="1421013.GCA_000504425_02287"/>
<evidence type="ECO:0000259" key="9">
    <source>
        <dbReference type="Pfam" id="PF26311"/>
    </source>
</evidence>
<evidence type="ECO:0000256" key="1">
    <source>
        <dbReference type="ARBA" id="ARBA00001974"/>
    </source>
</evidence>
<name>A0A0D7DYK3_RHOPL</name>
<evidence type="ECO:0000256" key="2">
    <source>
        <dbReference type="ARBA" id="ARBA00003676"/>
    </source>
</evidence>
<evidence type="ECO:0000313" key="10">
    <source>
        <dbReference type="EMBL" id="KIZ33321.1"/>
    </source>
</evidence>
<dbReference type="Pfam" id="PF12831">
    <property type="entry name" value="FAD_oxidored"/>
    <property type="match status" value="1"/>
</dbReference>
<keyword evidence="7 8" id="KW-0560">Oxidoreductase</keyword>
<comment type="function">
    <text evidence="8">Part of an electron transfer system.</text>
</comment>
<dbReference type="SUPFAM" id="SSF54373">
    <property type="entry name" value="FAD-linked reductases, C-terminal domain"/>
    <property type="match status" value="1"/>
</dbReference>
<evidence type="ECO:0000256" key="6">
    <source>
        <dbReference type="ARBA" id="ARBA00022827"/>
    </source>
</evidence>
<evidence type="ECO:0000313" key="11">
    <source>
        <dbReference type="Proteomes" id="UP000032515"/>
    </source>
</evidence>
<organism evidence="10 11">
    <name type="scientific">Rhodopseudomonas palustris</name>
    <dbReference type="NCBI Taxonomy" id="1076"/>
    <lineage>
        <taxon>Bacteria</taxon>
        <taxon>Pseudomonadati</taxon>
        <taxon>Pseudomonadota</taxon>
        <taxon>Alphaproteobacteria</taxon>
        <taxon>Hyphomicrobiales</taxon>
        <taxon>Nitrobacteraceae</taxon>
        <taxon>Rhodopseudomonas</taxon>
    </lineage>
</organism>
<dbReference type="PATRIC" id="fig|1076.23.peg.4039"/>
<evidence type="ECO:0000256" key="3">
    <source>
        <dbReference type="ARBA" id="ARBA00006796"/>
    </source>
</evidence>
<comment type="function">
    <text evidence="2">Could be required for the formation of a functional nitrogenase Fe protein. Probably accepts electrons from FixA/FixB and reduces a quinone.</text>
</comment>
<dbReference type="GO" id="GO:0071949">
    <property type="term" value="F:FAD binding"/>
    <property type="evidence" value="ECO:0007669"/>
    <property type="project" value="UniProtKB-UniRule"/>
</dbReference>
<keyword evidence="5 8" id="KW-0285">Flavoprotein</keyword>
<evidence type="ECO:0000256" key="7">
    <source>
        <dbReference type="ARBA" id="ARBA00023002"/>
    </source>
</evidence>
<protein>
    <recommendedName>
        <fullName evidence="4 8">Protein FixC</fullName>
    </recommendedName>
</protein>
<comment type="caution">
    <text evidence="10">The sequence shown here is derived from an EMBL/GenBank/DDBJ whole genome shotgun (WGS) entry which is preliminary data.</text>
</comment>
<dbReference type="AlphaFoldDB" id="A0A0D7DYK3"/>
<evidence type="ECO:0000256" key="4">
    <source>
        <dbReference type="ARBA" id="ARBA00019877"/>
    </source>
</evidence>
<dbReference type="RefSeq" id="WP_044418482.1">
    <property type="nucleotide sequence ID" value="NZ_JXXE01000757.1"/>
</dbReference>
<dbReference type="EMBL" id="JXXE01000757">
    <property type="protein sequence ID" value="KIZ33321.1"/>
    <property type="molecule type" value="Genomic_DNA"/>
</dbReference>
<gene>
    <name evidence="10" type="ORF">OO17_28530</name>
</gene>
<reference evidence="10 11" key="1">
    <citation type="submission" date="2014-11" db="EMBL/GenBank/DDBJ databases">
        <title>Genomics and ecophysiology of heterotrophic nitrogen fixing bacteria isolated from estuarine surface water.</title>
        <authorList>
            <person name="Bentzon-Tilia M."/>
            <person name="Severin I."/>
            <person name="Hansen L.H."/>
            <person name="Riemann L."/>
        </authorList>
    </citation>
    <scope>NUCLEOTIDE SEQUENCE [LARGE SCALE GENOMIC DNA]</scope>
    <source>
        <strain evidence="10 11">BAL398</strain>
    </source>
</reference>
<evidence type="ECO:0000256" key="8">
    <source>
        <dbReference type="RuleBase" id="RU366069"/>
    </source>
</evidence>
<dbReference type="OrthoDB" id="417034at2"/>
<accession>A0A0D7DYK3</accession>
<keyword evidence="6 8" id="KW-0274">FAD</keyword>
<comment type="cofactor">
    <cofactor evidence="1 8">
        <name>FAD</name>
        <dbReference type="ChEBI" id="CHEBI:57692"/>
    </cofactor>
</comment>
<dbReference type="GO" id="GO:0016491">
    <property type="term" value="F:oxidoreductase activity"/>
    <property type="evidence" value="ECO:0007669"/>
    <property type="project" value="UniProtKB-UniRule"/>
</dbReference>
<dbReference type="Proteomes" id="UP000032515">
    <property type="component" value="Unassembled WGS sequence"/>
</dbReference>
<sequence>MIEERFDAIVVGAGMAGNAAAFTLANRGLKVLQIERGEYAGSKNVQGAILYADMLEKMIPDFREDAPLERHLVEQRFWMMDERAHTGLHYRSDDFNEERPNRYTIIRAQFDRWFSSKVQEAGAIVLCETTVKELVKDAYGRVIGVLTDRDGGEVHADVVVLAEGVNGLLGTKADLRAIPKPENVALAVKEMHFLPRETIESRFNLKGDEGTVIEAAGTISRGMAGMGFIYANKESISVGIGCLVSDFQKTGETPYDLLERFKQHPSVAPLLEGSEVKEYAGHLIPEGGYNAVPKLYGDGWVVVGDAAQLNNFVHREGSNLAMTSGRIAAEAIFQVKSRKEPMTAQNLSIYKDMLDNSFVMKDLKKYKDMPGLLHIQSQNFFLTYPQLVSKAMQNFVRVDGTPKVEKEKVTVKSFVAARSWTGLFGDAIRFARAWR</sequence>